<evidence type="ECO:0000313" key="1">
    <source>
        <dbReference type="EMBL" id="CAI9592201.1"/>
    </source>
</evidence>
<dbReference type="EMBL" id="CATNWA010016383">
    <property type="protein sequence ID" value="CAI9592201.1"/>
    <property type="molecule type" value="Genomic_DNA"/>
</dbReference>
<reference evidence="1" key="1">
    <citation type="submission" date="2023-05" db="EMBL/GenBank/DDBJ databases">
        <authorList>
            <person name="Stuckert A."/>
        </authorList>
    </citation>
    <scope>NUCLEOTIDE SEQUENCE</scope>
</reference>
<feature type="non-terminal residue" evidence="1">
    <location>
        <position position="1"/>
    </location>
</feature>
<comment type="caution">
    <text evidence="1">The sequence shown here is derived from an EMBL/GenBank/DDBJ whole genome shotgun (WGS) entry which is preliminary data.</text>
</comment>
<proteinExistence type="predicted"/>
<organism evidence="1 2">
    <name type="scientific">Staurois parvus</name>
    <dbReference type="NCBI Taxonomy" id="386267"/>
    <lineage>
        <taxon>Eukaryota</taxon>
        <taxon>Metazoa</taxon>
        <taxon>Chordata</taxon>
        <taxon>Craniata</taxon>
        <taxon>Vertebrata</taxon>
        <taxon>Euteleostomi</taxon>
        <taxon>Amphibia</taxon>
        <taxon>Batrachia</taxon>
        <taxon>Anura</taxon>
        <taxon>Neobatrachia</taxon>
        <taxon>Ranoidea</taxon>
        <taxon>Ranidae</taxon>
        <taxon>Staurois</taxon>
    </lineage>
</organism>
<gene>
    <name evidence="1" type="ORF">SPARVUS_LOCUS11332851</name>
</gene>
<name>A0ABN9F9C2_9NEOB</name>
<dbReference type="Proteomes" id="UP001162483">
    <property type="component" value="Unassembled WGS sequence"/>
</dbReference>
<protein>
    <submittedName>
        <fullName evidence="1">Uncharacterized protein</fullName>
    </submittedName>
</protein>
<keyword evidence="2" id="KW-1185">Reference proteome</keyword>
<evidence type="ECO:0000313" key="2">
    <source>
        <dbReference type="Proteomes" id="UP001162483"/>
    </source>
</evidence>
<sequence>HIKGKHRLCPRFPLRIGNFVEQGYLKLTGTRSPLSQQSPRLSEVEVVLPPHCLLGHVTGPRSLQDHSQSAALLAHAQWAPGCEAASCHSRVPTLKMPGREDGW</sequence>
<accession>A0ABN9F9C2</accession>